<dbReference type="AlphaFoldDB" id="A0A9N9DDY5"/>
<gene>
    <name evidence="1" type="ORF">POCULU_LOCUS9256</name>
</gene>
<protein>
    <submittedName>
        <fullName evidence="1">8324_t:CDS:1</fullName>
    </submittedName>
</protein>
<name>A0A9N9DDY5_9GLOM</name>
<evidence type="ECO:0000313" key="1">
    <source>
        <dbReference type="EMBL" id="CAG8637873.1"/>
    </source>
</evidence>
<keyword evidence="2" id="KW-1185">Reference proteome</keyword>
<comment type="caution">
    <text evidence="1">The sequence shown here is derived from an EMBL/GenBank/DDBJ whole genome shotgun (WGS) entry which is preliminary data.</text>
</comment>
<dbReference type="EMBL" id="CAJVPJ010003279">
    <property type="protein sequence ID" value="CAG8637873.1"/>
    <property type="molecule type" value="Genomic_DNA"/>
</dbReference>
<dbReference type="Proteomes" id="UP000789572">
    <property type="component" value="Unassembled WGS sequence"/>
</dbReference>
<sequence length="74" mass="8370">MRQAPHDRFALSTSTRNRIALNSSHTWSGYCAIYTQTSKSVLVPSLIRIAVPDHTSDNCSAGTMFQDWGLWFHE</sequence>
<reference evidence="1" key="1">
    <citation type="submission" date="2021-06" db="EMBL/GenBank/DDBJ databases">
        <authorList>
            <person name="Kallberg Y."/>
            <person name="Tangrot J."/>
            <person name="Rosling A."/>
        </authorList>
    </citation>
    <scope>NUCLEOTIDE SEQUENCE</scope>
    <source>
        <strain evidence="1">IA702</strain>
    </source>
</reference>
<feature type="non-terminal residue" evidence="1">
    <location>
        <position position="74"/>
    </location>
</feature>
<accession>A0A9N9DDY5</accession>
<organism evidence="1 2">
    <name type="scientific">Paraglomus occultum</name>
    <dbReference type="NCBI Taxonomy" id="144539"/>
    <lineage>
        <taxon>Eukaryota</taxon>
        <taxon>Fungi</taxon>
        <taxon>Fungi incertae sedis</taxon>
        <taxon>Mucoromycota</taxon>
        <taxon>Glomeromycotina</taxon>
        <taxon>Glomeromycetes</taxon>
        <taxon>Paraglomerales</taxon>
        <taxon>Paraglomeraceae</taxon>
        <taxon>Paraglomus</taxon>
    </lineage>
</organism>
<evidence type="ECO:0000313" key="2">
    <source>
        <dbReference type="Proteomes" id="UP000789572"/>
    </source>
</evidence>
<proteinExistence type="predicted"/>